<evidence type="ECO:0000256" key="1">
    <source>
        <dbReference type="SAM" id="MobiDB-lite"/>
    </source>
</evidence>
<feature type="domain" description="GIR1-like zinc ribbon" evidence="2">
    <location>
        <begin position="164"/>
        <end position="192"/>
    </location>
</feature>
<name>A0AAV5JE44_9ROSI</name>
<protein>
    <recommendedName>
        <fullName evidence="2">GIR1-like zinc ribbon domain-containing protein</fullName>
    </recommendedName>
</protein>
<proteinExistence type="predicted"/>
<accession>A0AAV5JE44</accession>
<evidence type="ECO:0000259" key="2">
    <source>
        <dbReference type="Pfam" id="PF24747"/>
    </source>
</evidence>
<comment type="caution">
    <text evidence="3">The sequence shown here is derived from an EMBL/GenBank/DDBJ whole genome shotgun (WGS) entry which is preliminary data.</text>
</comment>
<dbReference type="InterPro" id="IPR056440">
    <property type="entry name" value="Zn-ribbon_GIR1"/>
</dbReference>
<dbReference type="AlphaFoldDB" id="A0AAV5JE44"/>
<dbReference type="PANTHER" id="PTHR33177:SF27">
    <property type="entry name" value="INTEGRATOR COMPLEX SUBUNIT 6 HOMOLOG"/>
    <property type="match status" value="1"/>
</dbReference>
<dbReference type="InterPro" id="IPR055281">
    <property type="entry name" value="GIR1-2/SIED1"/>
</dbReference>
<feature type="compositionally biased region" description="Low complexity" evidence="1">
    <location>
        <begin position="54"/>
        <end position="68"/>
    </location>
</feature>
<dbReference type="EMBL" id="BPVZ01000031">
    <property type="protein sequence ID" value="GKV09637.1"/>
    <property type="molecule type" value="Genomic_DNA"/>
</dbReference>
<dbReference type="Pfam" id="PF24747">
    <property type="entry name" value="Zn-ribbon_GIR1"/>
    <property type="match status" value="1"/>
</dbReference>
<evidence type="ECO:0000313" key="4">
    <source>
        <dbReference type="Proteomes" id="UP001054252"/>
    </source>
</evidence>
<reference evidence="3 4" key="1">
    <citation type="journal article" date="2021" name="Commun. Biol.">
        <title>The genome of Shorea leprosula (Dipterocarpaceae) highlights the ecological relevance of drought in aseasonal tropical rainforests.</title>
        <authorList>
            <person name="Ng K.K.S."/>
            <person name="Kobayashi M.J."/>
            <person name="Fawcett J.A."/>
            <person name="Hatakeyama M."/>
            <person name="Paape T."/>
            <person name="Ng C.H."/>
            <person name="Ang C.C."/>
            <person name="Tnah L.H."/>
            <person name="Lee C.T."/>
            <person name="Nishiyama T."/>
            <person name="Sese J."/>
            <person name="O'Brien M.J."/>
            <person name="Copetti D."/>
            <person name="Mohd Noor M.I."/>
            <person name="Ong R.C."/>
            <person name="Putra M."/>
            <person name="Sireger I.Z."/>
            <person name="Indrioko S."/>
            <person name="Kosugi Y."/>
            <person name="Izuno A."/>
            <person name="Isagi Y."/>
            <person name="Lee S.L."/>
            <person name="Shimizu K.K."/>
        </authorList>
    </citation>
    <scope>NUCLEOTIDE SEQUENCE [LARGE SCALE GENOMIC DNA]</scope>
    <source>
        <strain evidence="3">214</strain>
    </source>
</reference>
<feature type="region of interest" description="Disordered" evidence="1">
    <location>
        <begin position="53"/>
        <end position="87"/>
    </location>
</feature>
<dbReference type="PANTHER" id="PTHR33177">
    <property type="entry name" value="PUTATIVE-RELATED"/>
    <property type="match status" value="1"/>
</dbReference>
<sequence>MAADVSSWARMLERRREDAAASSAGNSDILITRDLLGTLSNSKNREIHFDDLKLQNSPNSPLPSSLISKNKKEEESSSSACSSFSDSKLQDLNYPPRNFFLDEKSLDLKLQSSLSSTNSTNYQSVCTLDKVKFALERAEKETSKKRPPWLPVSPPSSYSSPSKMFATACPGCLLYVMTSSANPRCPRCNSFVQAAAKKPRIDLNAAF</sequence>
<feature type="compositionally biased region" description="Low complexity" evidence="1">
    <location>
        <begin position="77"/>
        <end position="87"/>
    </location>
</feature>
<evidence type="ECO:0000313" key="3">
    <source>
        <dbReference type="EMBL" id="GKV09637.1"/>
    </source>
</evidence>
<keyword evidence="4" id="KW-1185">Reference proteome</keyword>
<dbReference type="Proteomes" id="UP001054252">
    <property type="component" value="Unassembled WGS sequence"/>
</dbReference>
<gene>
    <name evidence="3" type="ORF">SLEP1_g21108</name>
</gene>
<organism evidence="3 4">
    <name type="scientific">Rubroshorea leprosula</name>
    <dbReference type="NCBI Taxonomy" id="152421"/>
    <lineage>
        <taxon>Eukaryota</taxon>
        <taxon>Viridiplantae</taxon>
        <taxon>Streptophyta</taxon>
        <taxon>Embryophyta</taxon>
        <taxon>Tracheophyta</taxon>
        <taxon>Spermatophyta</taxon>
        <taxon>Magnoliopsida</taxon>
        <taxon>eudicotyledons</taxon>
        <taxon>Gunneridae</taxon>
        <taxon>Pentapetalae</taxon>
        <taxon>rosids</taxon>
        <taxon>malvids</taxon>
        <taxon>Malvales</taxon>
        <taxon>Dipterocarpaceae</taxon>
        <taxon>Rubroshorea</taxon>
    </lineage>
</organism>